<evidence type="ECO:0000313" key="4">
    <source>
        <dbReference type="Proteomes" id="UP000250166"/>
    </source>
</evidence>
<keyword evidence="1" id="KW-1133">Transmembrane helix</keyword>
<keyword evidence="1" id="KW-0812">Transmembrane</keyword>
<dbReference type="Proteomes" id="UP000250166">
    <property type="component" value="Unassembled WGS sequence"/>
</dbReference>
<dbReference type="Pfam" id="PF13231">
    <property type="entry name" value="PMT_2"/>
    <property type="match status" value="1"/>
</dbReference>
<feature type="transmembrane region" description="Helical" evidence="1">
    <location>
        <begin position="98"/>
        <end position="119"/>
    </location>
</feature>
<dbReference type="RefSeq" id="WP_112058395.1">
    <property type="nucleotide sequence ID" value="NZ_UAWL01000006.1"/>
</dbReference>
<proteinExistence type="predicted"/>
<feature type="transmembrane region" description="Helical" evidence="1">
    <location>
        <begin position="398"/>
        <end position="420"/>
    </location>
</feature>
<protein>
    <submittedName>
        <fullName evidence="3">Predicted membrane protein</fullName>
    </submittedName>
</protein>
<dbReference type="InterPro" id="IPR038731">
    <property type="entry name" value="RgtA/B/C-like"/>
</dbReference>
<gene>
    <name evidence="3" type="ORF">NCTC13102_00574</name>
</gene>
<reference evidence="3 4" key="1">
    <citation type="submission" date="2018-06" db="EMBL/GenBank/DDBJ databases">
        <authorList>
            <consortium name="Pathogen Informatics"/>
            <person name="Doyle S."/>
        </authorList>
    </citation>
    <scope>NUCLEOTIDE SEQUENCE [LARGE SCALE GENOMIC DNA]</scope>
    <source>
        <strain evidence="3 4">NCTC13102</strain>
    </source>
</reference>
<feature type="transmembrane region" description="Helical" evidence="1">
    <location>
        <begin position="188"/>
        <end position="208"/>
    </location>
</feature>
<evidence type="ECO:0000256" key="1">
    <source>
        <dbReference type="SAM" id="Phobius"/>
    </source>
</evidence>
<name>A0A2X3BEC4_9HELI</name>
<feature type="transmembrane region" description="Helical" evidence="1">
    <location>
        <begin position="125"/>
        <end position="144"/>
    </location>
</feature>
<feature type="transmembrane region" description="Helical" evidence="1">
    <location>
        <begin position="350"/>
        <end position="367"/>
    </location>
</feature>
<dbReference type="EMBL" id="UAWL01000006">
    <property type="protein sequence ID" value="SQB98124.1"/>
    <property type="molecule type" value="Genomic_DNA"/>
</dbReference>
<dbReference type="AlphaFoldDB" id="A0A2X3BEC4"/>
<organism evidence="3 4">
    <name type="scientific">Helicobacter fennelliae</name>
    <dbReference type="NCBI Taxonomy" id="215"/>
    <lineage>
        <taxon>Bacteria</taxon>
        <taxon>Pseudomonadati</taxon>
        <taxon>Campylobacterota</taxon>
        <taxon>Epsilonproteobacteria</taxon>
        <taxon>Campylobacterales</taxon>
        <taxon>Helicobacteraceae</taxon>
        <taxon>Helicobacter</taxon>
    </lineage>
</organism>
<keyword evidence="1" id="KW-0472">Membrane</keyword>
<evidence type="ECO:0000313" key="3">
    <source>
        <dbReference type="EMBL" id="SQB98124.1"/>
    </source>
</evidence>
<feature type="transmembrane region" description="Helical" evidence="1">
    <location>
        <begin position="322"/>
        <end position="344"/>
    </location>
</feature>
<feature type="transmembrane region" description="Helical" evidence="1">
    <location>
        <begin position="7"/>
        <end position="26"/>
    </location>
</feature>
<accession>A0A2X3BEC4</accession>
<feature type="domain" description="Glycosyltransferase RgtA/B/C/D-like" evidence="2">
    <location>
        <begin position="77"/>
        <end position="204"/>
    </location>
</feature>
<feature type="transmembrane region" description="Helical" evidence="1">
    <location>
        <begin position="220"/>
        <end position="240"/>
    </location>
</feature>
<feature type="transmembrane region" description="Helical" evidence="1">
    <location>
        <begin position="65"/>
        <end position="86"/>
    </location>
</feature>
<evidence type="ECO:0000259" key="2">
    <source>
        <dbReference type="Pfam" id="PF13231"/>
    </source>
</evidence>
<sequence length="581" mass="67330">MSKNIPLYMILLACFLVFVFMDYRYLDVEFLSLSRGDEMPQFLQLQKMYEGLIELNIKKLFAFEFYNYGFAYYILNLFITLPFWITQNYELAIYAPRILNAIFSLMNVVLLYIIAKAIFNRLTAYLLVLIFIASPGFWQFGFMFKPNVFQAFFVLLSAYFLLKDSFYFGRNYTLGCVTLGLGVGLAKFQAVMFLPLLFTYIAVPFCFERNAKVFKLACKRIILSTCGVIALFILTNPYLLHPRGMRAWWSMFEGNMKSNATNHGAYTQVSFSDKIFQVIDFYYFEILVFIALLVLCGIVLWRCVRLLRMSHFNFNAESNTMLCFGVIVFGGFLISLAYLLFFVNKTWGDYYFSTMLLGMLLLGLFSLRDLFRIQNKQIAFNAAGGGGKRLCGKLCQRLYVSILCGFLALQILGGFMNASYKQVFNKYNVNLDSAYSLSDEIVDMLEKVAPKNTAYNIITDTPNFRYLQLGLEPKNIYQTFGLLDPRNFVYEEWNKETHTFEFVPKDFIIISKSSKWLNPDSISLERDKHFATSVRTLQALLNNKLPFVLIAQSKHFMVFKNIDTQHTLIQNTPIQNTPIKE</sequence>
<feature type="transmembrane region" description="Helical" evidence="1">
    <location>
        <begin position="281"/>
        <end position="301"/>
    </location>
</feature>